<dbReference type="AlphaFoldDB" id="A0A1G1TDS3"/>
<proteinExistence type="predicted"/>
<comment type="caution">
    <text evidence="1">The sequence shown here is derived from an EMBL/GenBank/DDBJ whole genome shotgun (WGS) entry which is preliminary data.</text>
</comment>
<gene>
    <name evidence="1" type="ORF">BEN49_01395</name>
</gene>
<dbReference type="Gene3D" id="3.30.429.10">
    <property type="entry name" value="Macrophage Migration Inhibitory Factor"/>
    <property type="match status" value="1"/>
</dbReference>
<dbReference type="PANTHER" id="PTHR38460:SF1">
    <property type="entry name" value="TAUTOMERASE YOLI-RELATED"/>
    <property type="match status" value="1"/>
</dbReference>
<dbReference type="Proteomes" id="UP000177506">
    <property type="component" value="Unassembled WGS sequence"/>
</dbReference>
<accession>A0A1G1TDS3</accession>
<keyword evidence="2" id="KW-1185">Reference proteome</keyword>
<sequence>MPLVRIDVVEGRTDEQIAALSDAIQTVMIEEFAAPPLDKYQVIHEHRPGRIRALDTGLGYPRTDNIVLIQITQQGRSTAQKQAMYAALSAKLETLGIAPTDLIISVVENTKADWSFGMGKAQFLTGDL</sequence>
<dbReference type="EMBL" id="MDZA01000312">
    <property type="protein sequence ID" value="OGX89011.1"/>
    <property type="molecule type" value="Genomic_DNA"/>
</dbReference>
<dbReference type="InterPro" id="IPR014347">
    <property type="entry name" value="Tautomerase/MIF_sf"/>
</dbReference>
<reference evidence="1 2" key="1">
    <citation type="submission" date="2016-08" db="EMBL/GenBank/DDBJ databases">
        <title>Hymenobacter coccineus sp. nov., Hymenobacter lapidarius sp. nov. and Hymenobacter glacialis sp. nov., isolated from Antarctic soil.</title>
        <authorList>
            <person name="Sedlacek I."/>
            <person name="Kralova S."/>
            <person name="Kyrova K."/>
            <person name="Maslanova I."/>
            <person name="Stankova E."/>
            <person name="Vrbovska V."/>
            <person name="Nemec M."/>
            <person name="Bartak M."/>
            <person name="Svec P."/>
            <person name="Busse H.-J."/>
            <person name="Pantucek R."/>
        </authorList>
    </citation>
    <scope>NUCLEOTIDE SEQUENCE [LARGE SCALE GENOMIC DNA]</scope>
    <source>
        <strain evidence="1 2">CCM 8649</strain>
    </source>
</reference>
<evidence type="ECO:0000313" key="1">
    <source>
        <dbReference type="EMBL" id="OGX89011.1"/>
    </source>
</evidence>
<dbReference type="RefSeq" id="WP_070745179.1">
    <property type="nucleotide sequence ID" value="NZ_MDZA01000312.1"/>
</dbReference>
<organism evidence="1 2">
    <name type="scientific">Hymenobacter coccineus</name>
    <dbReference type="NCBI Taxonomy" id="1908235"/>
    <lineage>
        <taxon>Bacteria</taxon>
        <taxon>Pseudomonadati</taxon>
        <taxon>Bacteroidota</taxon>
        <taxon>Cytophagia</taxon>
        <taxon>Cytophagales</taxon>
        <taxon>Hymenobacteraceae</taxon>
        <taxon>Hymenobacter</taxon>
    </lineage>
</organism>
<dbReference type="Pfam" id="PF14552">
    <property type="entry name" value="Tautomerase_2"/>
    <property type="match status" value="1"/>
</dbReference>
<dbReference type="PANTHER" id="PTHR38460">
    <property type="entry name" value="TAUTOMERASE YOLI-RELATED"/>
    <property type="match status" value="1"/>
</dbReference>
<dbReference type="InterPro" id="IPR037479">
    <property type="entry name" value="Tauto_MSAD"/>
</dbReference>
<evidence type="ECO:0000313" key="2">
    <source>
        <dbReference type="Proteomes" id="UP000177506"/>
    </source>
</evidence>
<dbReference type="SUPFAM" id="SSF55331">
    <property type="entry name" value="Tautomerase/MIF"/>
    <property type="match status" value="1"/>
</dbReference>
<dbReference type="OrthoDB" id="9804765at2"/>
<protein>
    <submittedName>
        <fullName evidence="1">Tautomerase</fullName>
    </submittedName>
</protein>
<name>A0A1G1TDS3_9BACT</name>